<comment type="caution">
    <text evidence="3">The sequence shown here is derived from an EMBL/GenBank/DDBJ whole genome shotgun (WGS) entry which is preliminary data.</text>
</comment>
<dbReference type="SUPFAM" id="SSF117916">
    <property type="entry name" value="Fe-S cluster assembly (FSCA) domain-like"/>
    <property type="match status" value="1"/>
</dbReference>
<dbReference type="InterPro" id="IPR034904">
    <property type="entry name" value="FSCA_dom_sf"/>
</dbReference>
<dbReference type="InterPro" id="IPR056572">
    <property type="entry name" value="Zn_ribbon_PaaD"/>
</dbReference>
<dbReference type="PANTHER" id="PTHR42831:SF3">
    <property type="entry name" value="1,2-PHENYLACETYL-COA EPOXIDASE, SUBUNIT D-RELATED"/>
    <property type="match status" value="1"/>
</dbReference>
<evidence type="ECO:0000313" key="3">
    <source>
        <dbReference type="EMBL" id="RCJ04898.1"/>
    </source>
</evidence>
<evidence type="ECO:0000259" key="2">
    <source>
        <dbReference type="Pfam" id="PF23451"/>
    </source>
</evidence>
<accession>A0A367PAK6</accession>
<dbReference type="Pfam" id="PF23451">
    <property type="entry name" value="Zn_ribbon_PaaD"/>
    <property type="match status" value="1"/>
</dbReference>
<organism evidence="3 4">
    <name type="scientific">Cupriavidus necator</name>
    <name type="common">Alcaligenes eutrophus</name>
    <name type="synonym">Ralstonia eutropha</name>
    <dbReference type="NCBI Taxonomy" id="106590"/>
    <lineage>
        <taxon>Bacteria</taxon>
        <taxon>Pseudomonadati</taxon>
        <taxon>Pseudomonadota</taxon>
        <taxon>Betaproteobacteria</taxon>
        <taxon>Burkholderiales</taxon>
        <taxon>Burkholderiaceae</taxon>
        <taxon>Cupriavidus</taxon>
    </lineage>
</organism>
<dbReference type="Gene3D" id="3.30.300.130">
    <property type="entry name" value="Fe-S cluster assembly (FSCA)"/>
    <property type="match status" value="1"/>
</dbReference>
<dbReference type="AlphaFoldDB" id="A0A367PAK6"/>
<dbReference type="Proteomes" id="UP000253501">
    <property type="component" value="Unassembled WGS sequence"/>
</dbReference>
<feature type="domain" description="MIP18 family-like" evidence="1">
    <location>
        <begin position="13"/>
        <end position="74"/>
    </location>
</feature>
<dbReference type="EMBL" id="QDHA01000088">
    <property type="protein sequence ID" value="RCJ04898.1"/>
    <property type="molecule type" value="Genomic_DNA"/>
</dbReference>
<evidence type="ECO:0000313" key="4">
    <source>
        <dbReference type="Proteomes" id="UP000253501"/>
    </source>
</evidence>
<dbReference type="InterPro" id="IPR002744">
    <property type="entry name" value="MIP18-like"/>
</dbReference>
<gene>
    <name evidence="3" type="primary">paaJ</name>
    <name evidence="3" type="ORF">DDK22_29765</name>
</gene>
<feature type="domain" description="PaaD zinc beta ribbon" evidence="2">
    <location>
        <begin position="125"/>
        <end position="169"/>
    </location>
</feature>
<dbReference type="NCBIfam" id="TIGR02159">
    <property type="entry name" value="PA_CoA_Oxy4"/>
    <property type="match status" value="1"/>
</dbReference>
<dbReference type="PANTHER" id="PTHR42831">
    <property type="entry name" value="FE-S PROTEIN MATURATION AUXILIARY FACTOR YITW"/>
    <property type="match status" value="1"/>
</dbReference>
<proteinExistence type="predicted"/>
<dbReference type="RefSeq" id="WP_114135048.1">
    <property type="nucleotide sequence ID" value="NZ_CP068435.1"/>
</dbReference>
<dbReference type="InterPro" id="IPR052339">
    <property type="entry name" value="Fe-S_Maturation_MIP18"/>
</dbReference>
<name>A0A367PAK6_CUPNE</name>
<reference evidence="3 4" key="1">
    <citation type="submission" date="2018-04" db="EMBL/GenBank/DDBJ databases">
        <title>Cupriavidus necator CR12 genome sequencing and assembly.</title>
        <authorList>
            <person name="Ben Fekih I."/>
            <person name="Mazhar H.S."/>
            <person name="Bello S.K."/>
            <person name="Rensing C."/>
        </authorList>
    </citation>
    <scope>NUCLEOTIDE SEQUENCE [LARGE SCALE GENOMIC DNA]</scope>
    <source>
        <strain evidence="3 4">CR12</strain>
    </source>
</reference>
<dbReference type="InterPro" id="IPR011883">
    <property type="entry name" value="PaaD-like"/>
</dbReference>
<evidence type="ECO:0000259" key="1">
    <source>
        <dbReference type="Pfam" id="PF01883"/>
    </source>
</evidence>
<sequence>MTAQAIARPALGQVWTWLDTVPDPEIPVISVVDLGIVRDVAWEDDACVVTITPTYSGCPAMTVIREEIERTLAAQGIASVRVQTQLAPAWTTDWMTPRGKASLGGYGIAPPAQQVIDISGISRKAAPALVVACPHCGSRHTRLVSQFGSTACKALYRCGDCKEPFDYFKAH</sequence>
<protein>
    <submittedName>
        <fullName evidence="3">Phenylacetate-CoA oxygenase subunit PaaJ</fullName>
    </submittedName>
</protein>
<dbReference type="Pfam" id="PF01883">
    <property type="entry name" value="FeS_assembly_P"/>
    <property type="match status" value="1"/>
</dbReference>